<dbReference type="CDD" id="cd02042">
    <property type="entry name" value="ParAB_family"/>
    <property type="match status" value="1"/>
</dbReference>
<dbReference type="Gene3D" id="3.40.50.300">
    <property type="entry name" value="P-loop containing nucleotide triphosphate hydrolases"/>
    <property type="match status" value="1"/>
</dbReference>
<evidence type="ECO:0000313" key="2">
    <source>
        <dbReference type="EMBL" id="RMT20460.1"/>
    </source>
</evidence>
<dbReference type="InterPro" id="IPR002586">
    <property type="entry name" value="CobQ/CobB/MinD/ParA_Nub-bd_dom"/>
</dbReference>
<dbReference type="PANTHER" id="PTHR13696">
    <property type="entry name" value="P-LOOP CONTAINING NUCLEOSIDE TRIPHOSPHATE HYDROLASE"/>
    <property type="match status" value="1"/>
</dbReference>
<dbReference type="AlphaFoldDB" id="A0A3M5JC97"/>
<gene>
    <name evidence="2" type="ORF">ALP52_00585</name>
</gene>
<dbReference type="PIRSF" id="PIRSF009320">
    <property type="entry name" value="Nuc_binding_HP_1000"/>
    <property type="match status" value="1"/>
</dbReference>
<accession>A0A3M5JC97</accession>
<dbReference type="InterPro" id="IPR050678">
    <property type="entry name" value="DNA_Partitioning_ATPase"/>
</dbReference>
<evidence type="ECO:0000313" key="3">
    <source>
        <dbReference type="Proteomes" id="UP000276194"/>
    </source>
</evidence>
<evidence type="ECO:0000259" key="1">
    <source>
        <dbReference type="Pfam" id="PF01656"/>
    </source>
</evidence>
<dbReference type="EMBL" id="RBTD01000214">
    <property type="protein sequence ID" value="RMT20460.1"/>
    <property type="molecule type" value="Genomic_DNA"/>
</dbReference>
<dbReference type="Proteomes" id="UP000276194">
    <property type="component" value="Unassembled WGS sequence"/>
</dbReference>
<dbReference type="SUPFAM" id="SSF52540">
    <property type="entry name" value="P-loop containing nucleoside triphosphate hydrolases"/>
    <property type="match status" value="1"/>
</dbReference>
<organism evidence="2 3">
    <name type="scientific">Pseudomonas amygdali pv. mori</name>
    <dbReference type="NCBI Taxonomy" id="34065"/>
    <lineage>
        <taxon>Bacteria</taxon>
        <taxon>Pseudomonadati</taxon>
        <taxon>Pseudomonadota</taxon>
        <taxon>Gammaproteobacteria</taxon>
        <taxon>Pseudomonadales</taxon>
        <taxon>Pseudomonadaceae</taxon>
        <taxon>Pseudomonas</taxon>
        <taxon>Pseudomonas amygdali</taxon>
    </lineage>
</organism>
<comment type="caution">
    <text evidence="2">The sequence shown here is derived from an EMBL/GenBank/DDBJ whole genome shotgun (WGS) entry which is preliminary data.</text>
</comment>
<reference evidence="2 3" key="1">
    <citation type="submission" date="2018-08" db="EMBL/GenBank/DDBJ databases">
        <title>Recombination of ecologically and evolutionarily significant loci maintains genetic cohesion in the Pseudomonas syringae species complex.</title>
        <authorList>
            <person name="Dillon M."/>
            <person name="Thakur S."/>
            <person name="Almeida R.N.D."/>
            <person name="Weir B.S."/>
            <person name="Guttman D.S."/>
        </authorList>
    </citation>
    <scope>NUCLEOTIDE SEQUENCE [LARGE SCALE GENOMIC DNA]</scope>
    <source>
        <strain evidence="2 3">ICMP 6941</strain>
    </source>
</reference>
<proteinExistence type="predicted"/>
<sequence length="196" mass="21295">MRRIAFVLQKGGVGKTSLSIHSACALAELGHKTLLVDLDPQGSILAWFEHAQNLPKALSVSRAESPADLDDVSGFKYVIIDTPGRLTSSVLAHCDTVVLPIVPGPLEVWAAADSVQLVKDHQAKNPALKAAIVVNRMQPNTKLSKEIFDVIKGYELPLFPKPIGQRTAYAQSLASGSYTLNDEIREFIKNLIKLSK</sequence>
<dbReference type="InterPro" id="IPR027417">
    <property type="entry name" value="P-loop_NTPase"/>
</dbReference>
<dbReference type="PANTHER" id="PTHR13696:SF99">
    <property type="entry name" value="COBYRINIC ACID AC-DIAMIDE SYNTHASE"/>
    <property type="match status" value="1"/>
</dbReference>
<dbReference type="Pfam" id="PF01656">
    <property type="entry name" value="CbiA"/>
    <property type="match status" value="1"/>
</dbReference>
<feature type="domain" description="CobQ/CobB/MinD/ParA nucleotide binding" evidence="1">
    <location>
        <begin position="4"/>
        <end position="177"/>
    </location>
</feature>
<protein>
    <submittedName>
        <fullName evidence="2">ATPase involved in chromosome partitioning</fullName>
    </submittedName>
</protein>
<dbReference type="RefSeq" id="WP_122322239.1">
    <property type="nucleotide sequence ID" value="NZ_RBTD01000214.1"/>
</dbReference>
<name>A0A3M5JC97_PSEA0</name>